<proteinExistence type="predicted"/>
<dbReference type="Proteomes" id="UP000561045">
    <property type="component" value="Unassembled WGS sequence"/>
</dbReference>
<organism evidence="2 3">
    <name type="scientific">Niveibacterium umoris</name>
    <dbReference type="NCBI Taxonomy" id="1193620"/>
    <lineage>
        <taxon>Bacteria</taxon>
        <taxon>Pseudomonadati</taxon>
        <taxon>Pseudomonadota</taxon>
        <taxon>Betaproteobacteria</taxon>
        <taxon>Rhodocyclales</taxon>
        <taxon>Rhodocyclaceae</taxon>
        <taxon>Niveibacterium</taxon>
    </lineage>
</organism>
<evidence type="ECO:0008006" key="4">
    <source>
        <dbReference type="Google" id="ProtNLM"/>
    </source>
</evidence>
<accession>A0A840BM08</accession>
<dbReference type="EMBL" id="JACIET010000002">
    <property type="protein sequence ID" value="MBB4013673.1"/>
    <property type="molecule type" value="Genomic_DNA"/>
</dbReference>
<reference evidence="2 3" key="1">
    <citation type="submission" date="2020-08" db="EMBL/GenBank/DDBJ databases">
        <title>Genomic Encyclopedia of Type Strains, Phase IV (KMG-IV): sequencing the most valuable type-strain genomes for metagenomic binning, comparative biology and taxonomic classification.</title>
        <authorList>
            <person name="Goeker M."/>
        </authorList>
    </citation>
    <scope>NUCLEOTIDE SEQUENCE [LARGE SCALE GENOMIC DNA]</scope>
    <source>
        <strain evidence="2 3">DSM 106739</strain>
    </source>
</reference>
<evidence type="ECO:0000313" key="3">
    <source>
        <dbReference type="Proteomes" id="UP000561045"/>
    </source>
</evidence>
<name>A0A840BM08_9RHOO</name>
<sequence length="144" mass="15554">MRSICTLAVCVAFSLAGASAMAQEKSYKEGPVMEQSFIKIKPGKFSDYMSFLAGPYKALMEARKKAGLITGYAVYSVAARNPGEPDLILTTTYPNWAALDRVADDEAVSAKVMGSMKQMEQGGADRGVMREVLGSQMAQELILK</sequence>
<evidence type="ECO:0000256" key="1">
    <source>
        <dbReference type="SAM" id="SignalP"/>
    </source>
</evidence>
<feature type="chain" id="PRO_5032699900" description="NIPSNAP domain-containing protein" evidence="1">
    <location>
        <begin position="23"/>
        <end position="144"/>
    </location>
</feature>
<dbReference type="AlphaFoldDB" id="A0A840BM08"/>
<evidence type="ECO:0000313" key="2">
    <source>
        <dbReference type="EMBL" id="MBB4013673.1"/>
    </source>
</evidence>
<keyword evidence="3" id="KW-1185">Reference proteome</keyword>
<keyword evidence="1" id="KW-0732">Signal</keyword>
<gene>
    <name evidence="2" type="ORF">GGR36_003019</name>
</gene>
<comment type="caution">
    <text evidence="2">The sequence shown here is derived from an EMBL/GenBank/DDBJ whole genome shotgun (WGS) entry which is preliminary data.</text>
</comment>
<protein>
    <recommendedName>
        <fullName evidence="4">NIPSNAP domain-containing protein</fullName>
    </recommendedName>
</protein>
<feature type="signal peptide" evidence="1">
    <location>
        <begin position="1"/>
        <end position="22"/>
    </location>
</feature>
<dbReference type="RefSeq" id="WP_183635606.1">
    <property type="nucleotide sequence ID" value="NZ_BAABLE010000005.1"/>
</dbReference>